<dbReference type="Gene3D" id="1.10.238.10">
    <property type="entry name" value="EF-hand"/>
    <property type="match status" value="1"/>
</dbReference>
<organism evidence="24 25">
    <name type="scientific">Branchiostoma belcheri</name>
    <name type="common">Amphioxus</name>
    <dbReference type="NCBI Taxonomy" id="7741"/>
    <lineage>
        <taxon>Eukaryota</taxon>
        <taxon>Metazoa</taxon>
        <taxon>Chordata</taxon>
        <taxon>Cephalochordata</taxon>
        <taxon>Leptocardii</taxon>
        <taxon>Amphioxiformes</taxon>
        <taxon>Branchiostomatidae</taxon>
        <taxon>Branchiostoma</taxon>
    </lineage>
</organism>
<feature type="compositionally biased region" description="Low complexity" evidence="21">
    <location>
        <begin position="837"/>
        <end position="862"/>
    </location>
</feature>
<dbReference type="InterPro" id="IPR011992">
    <property type="entry name" value="EF-hand-dom_pair"/>
</dbReference>
<evidence type="ECO:0000256" key="6">
    <source>
        <dbReference type="ARBA" id="ARBA00022475"/>
    </source>
</evidence>
<feature type="region of interest" description="Disordered" evidence="21">
    <location>
        <begin position="825"/>
        <end position="871"/>
    </location>
</feature>
<keyword evidence="11" id="KW-0175">Coiled coil</keyword>
<evidence type="ECO:0000256" key="5">
    <source>
        <dbReference type="ARBA" id="ARBA00022448"/>
    </source>
</evidence>
<evidence type="ECO:0000256" key="8">
    <source>
        <dbReference type="ARBA" id="ARBA00022692"/>
    </source>
</evidence>
<protein>
    <submittedName>
        <fullName evidence="25">Polycystic kidney disease 2-like 1 protein</fullName>
    </submittedName>
</protein>
<evidence type="ECO:0000256" key="17">
    <source>
        <dbReference type="ARBA" id="ARBA00023303"/>
    </source>
</evidence>
<evidence type="ECO:0000256" key="19">
    <source>
        <dbReference type="PIRSR" id="PIRSR603915-1"/>
    </source>
</evidence>
<keyword evidence="5" id="KW-0813">Transport</keyword>
<dbReference type="Proteomes" id="UP000515135">
    <property type="component" value="Unplaced"/>
</dbReference>
<dbReference type="OrthoDB" id="444119at2759"/>
<evidence type="ECO:0000256" key="11">
    <source>
        <dbReference type="ARBA" id="ARBA00023054"/>
    </source>
</evidence>
<dbReference type="GO" id="GO:0005262">
    <property type="term" value="F:calcium channel activity"/>
    <property type="evidence" value="ECO:0007669"/>
    <property type="project" value="UniProtKB-KW"/>
</dbReference>
<evidence type="ECO:0000259" key="23">
    <source>
        <dbReference type="PROSITE" id="PS50222"/>
    </source>
</evidence>
<dbReference type="PROSITE" id="PS00018">
    <property type="entry name" value="EF_HAND_1"/>
    <property type="match status" value="1"/>
</dbReference>
<dbReference type="GO" id="GO:0005929">
    <property type="term" value="C:cilium"/>
    <property type="evidence" value="ECO:0007669"/>
    <property type="project" value="UniProtKB-SubCell"/>
</dbReference>
<dbReference type="PANTHER" id="PTHR10877:SF183">
    <property type="entry name" value="AT14535P-RELATED"/>
    <property type="match status" value="1"/>
</dbReference>
<dbReference type="PANTHER" id="PTHR10877">
    <property type="entry name" value="POLYCYSTIN FAMILY MEMBER"/>
    <property type="match status" value="1"/>
</dbReference>
<dbReference type="PRINTS" id="PR01433">
    <property type="entry name" value="POLYCYSTIN2"/>
</dbReference>
<feature type="binding site" evidence="19">
    <location>
        <position position="682"/>
    </location>
    <ligand>
        <name>Ca(2+)</name>
        <dbReference type="ChEBI" id="CHEBI:29108"/>
        <label>2</label>
    </ligand>
</feature>
<dbReference type="FunFam" id="1.20.5.340:FF:000020">
    <property type="entry name" value="polycystin-2 isoform X1"/>
    <property type="match status" value="1"/>
</dbReference>
<keyword evidence="19" id="KW-0109">Calcium transport</keyword>
<feature type="transmembrane region" description="Helical" evidence="22">
    <location>
        <begin position="129"/>
        <end position="154"/>
    </location>
</feature>
<dbReference type="GO" id="GO:0005509">
    <property type="term" value="F:calcium ion binding"/>
    <property type="evidence" value="ECO:0007669"/>
    <property type="project" value="InterPro"/>
</dbReference>
<evidence type="ECO:0000256" key="4">
    <source>
        <dbReference type="ARBA" id="ARBA00007200"/>
    </source>
</evidence>
<evidence type="ECO:0000256" key="3">
    <source>
        <dbReference type="ARBA" id="ARBA00004651"/>
    </source>
</evidence>
<dbReference type="Pfam" id="PF08016">
    <property type="entry name" value="PKD_channel"/>
    <property type="match status" value="1"/>
</dbReference>
<dbReference type="Gene3D" id="1.10.287.70">
    <property type="match status" value="1"/>
</dbReference>
<feature type="binding site" evidence="19">
    <location>
        <position position="691"/>
    </location>
    <ligand>
        <name>Ca(2+)</name>
        <dbReference type="ChEBI" id="CHEBI:29108"/>
        <label>2</label>
    </ligand>
</feature>
<dbReference type="InterPro" id="IPR051223">
    <property type="entry name" value="Polycystin"/>
</dbReference>
<keyword evidence="15" id="KW-0325">Glycoprotein</keyword>
<keyword evidence="14" id="KW-1015">Disulfide bond</keyword>
<dbReference type="SMART" id="SM00054">
    <property type="entry name" value="EFh"/>
    <property type="match status" value="2"/>
</dbReference>
<dbReference type="InterPro" id="IPR018247">
    <property type="entry name" value="EF_Hand_1_Ca_BS"/>
</dbReference>
<feature type="binding site" evidence="19">
    <location>
        <position position="684"/>
    </location>
    <ligand>
        <name>Ca(2+)</name>
        <dbReference type="ChEBI" id="CHEBI:29108"/>
        <label>2</label>
    </ligand>
</feature>
<comment type="similarity">
    <text evidence="4">Belongs to the polycystin family.</text>
</comment>
<evidence type="ECO:0000256" key="12">
    <source>
        <dbReference type="ARBA" id="ARBA00023065"/>
    </source>
</evidence>
<feature type="disulfide bond" evidence="20">
    <location>
        <begin position="235"/>
        <end position="248"/>
    </location>
</feature>
<dbReference type="RefSeq" id="XP_019635357.1">
    <property type="nucleotide sequence ID" value="XM_019779798.1"/>
</dbReference>
<evidence type="ECO:0000256" key="18">
    <source>
        <dbReference type="ARBA" id="ARBA00023329"/>
    </source>
</evidence>
<feature type="transmembrane region" description="Helical" evidence="22">
    <location>
        <begin position="383"/>
        <end position="401"/>
    </location>
</feature>
<evidence type="ECO:0000256" key="15">
    <source>
        <dbReference type="ARBA" id="ARBA00023180"/>
    </source>
</evidence>
<evidence type="ECO:0000256" key="13">
    <source>
        <dbReference type="ARBA" id="ARBA00023136"/>
    </source>
</evidence>
<comment type="subcellular location">
    <subcellularLocation>
        <location evidence="3">Cell membrane</location>
        <topology evidence="3">Multi-pass membrane protein</topology>
    </subcellularLocation>
    <subcellularLocation>
        <location evidence="1">Cell projection</location>
        <location evidence="1">Cilium</location>
    </subcellularLocation>
    <subcellularLocation>
        <location evidence="2">Cytoplasmic vesicle</location>
    </subcellularLocation>
</comment>
<reference evidence="25" key="1">
    <citation type="submission" date="2025-08" db="UniProtKB">
        <authorList>
            <consortium name="RefSeq"/>
        </authorList>
    </citation>
    <scope>IDENTIFICATION</scope>
    <source>
        <tissue evidence="25">Gonad</tissue>
    </source>
</reference>
<dbReference type="InterPro" id="IPR013122">
    <property type="entry name" value="PKD1_2_channel"/>
</dbReference>
<dbReference type="SUPFAM" id="SSF81324">
    <property type="entry name" value="Voltage-gated potassium channels"/>
    <property type="match status" value="1"/>
</dbReference>
<keyword evidence="19" id="KW-0479">Metal-binding</keyword>
<evidence type="ECO:0000256" key="2">
    <source>
        <dbReference type="ARBA" id="ARBA00004541"/>
    </source>
</evidence>
<evidence type="ECO:0000256" key="22">
    <source>
        <dbReference type="SAM" id="Phobius"/>
    </source>
</evidence>
<dbReference type="FunFam" id="1.10.287.70:FF:000055">
    <property type="entry name" value="Polycystic kidney disease 2-like 1"/>
    <property type="match status" value="1"/>
</dbReference>
<feature type="transmembrane region" description="Helical" evidence="22">
    <location>
        <begin position="572"/>
        <end position="593"/>
    </location>
</feature>
<dbReference type="InterPro" id="IPR046791">
    <property type="entry name" value="Polycystin_dom"/>
</dbReference>
<evidence type="ECO:0000256" key="10">
    <source>
        <dbReference type="ARBA" id="ARBA00022989"/>
    </source>
</evidence>
<keyword evidence="24" id="KW-1185">Reference proteome</keyword>
<evidence type="ECO:0000313" key="24">
    <source>
        <dbReference type="Proteomes" id="UP000515135"/>
    </source>
</evidence>
<evidence type="ECO:0000256" key="14">
    <source>
        <dbReference type="ARBA" id="ARBA00023157"/>
    </source>
</evidence>
<keyword evidence="17 19" id="KW-0407">Ion channel</keyword>
<evidence type="ECO:0000256" key="16">
    <source>
        <dbReference type="ARBA" id="ARBA00023273"/>
    </source>
</evidence>
<feature type="compositionally biased region" description="Basic and acidic residues" evidence="21">
    <location>
        <begin position="695"/>
        <end position="706"/>
    </location>
</feature>
<keyword evidence="10 22" id="KW-1133">Transmembrane helix</keyword>
<accession>A0A6P4ZWM3</accession>
<dbReference type="InterPro" id="IPR002048">
    <property type="entry name" value="EF_hand_dom"/>
</dbReference>
<feature type="transmembrane region" description="Helical" evidence="22">
    <location>
        <begin position="421"/>
        <end position="439"/>
    </location>
</feature>
<feature type="transmembrane region" description="Helical" evidence="22">
    <location>
        <begin position="510"/>
        <end position="532"/>
    </location>
</feature>
<evidence type="ECO:0000256" key="9">
    <source>
        <dbReference type="ARBA" id="ARBA00022837"/>
    </source>
</evidence>
<dbReference type="GO" id="GO:0005886">
    <property type="term" value="C:plasma membrane"/>
    <property type="evidence" value="ECO:0007669"/>
    <property type="project" value="UniProtKB-SubCell"/>
</dbReference>
<feature type="transmembrane region" description="Helical" evidence="22">
    <location>
        <begin position="470"/>
        <end position="490"/>
    </location>
</feature>
<evidence type="ECO:0000256" key="1">
    <source>
        <dbReference type="ARBA" id="ARBA00004138"/>
    </source>
</evidence>
<keyword evidence="13 22" id="KW-0472">Membrane</keyword>
<dbReference type="AlphaFoldDB" id="A0A6P4ZWM3"/>
<feature type="region of interest" description="Disordered" evidence="21">
    <location>
        <begin position="1"/>
        <end position="47"/>
    </location>
</feature>
<dbReference type="GeneID" id="109478314"/>
<keyword evidence="12 19" id="KW-0406">Ion transport</keyword>
<evidence type="ECO:0000313" key="25">
    <source>
        <dbReference type="RefSeq" id="XP_019635357.1"/>
    </source>
</evidence>
<proteinExistence type="inferred from homology"/>
<dbReference type="GO" id="GO:0050982">
    <property type="term" value="P:detection of mechanical stimulus"/>
    <property type="evidence" value="ECO:0007669"/>
    <property type="project" value="TreeGrafter"/>
</dbReference>
<dbReference type="PROSITE" id="PS50222">
    <property type="entry name" value="EF_HAND_2"/>
    <property type="match status" value="1"/>
</dbReference>
<name>A0A6P4ZWM3_BRABE</name>
<feature type="binding site" evidence="19">
    <location>
        <position position="680"/>
    </location>
    <ligand>
        <name>Ca(2+)</name>
        <dbReference type="ChEBI" id="CHEBI:29108"/>
        <label>2</label>
    </ligand>
</feature>
<evidence type="ECO:0000256" key="20">
    <source>
        <dbReference type="PIRSR" id="PIRSR603915-2"/>
    </source>
</evidence>
<feature type="compositionally biased region" description="Basic and acidic residues" evidence="21">
    <location>
        <begin position="1"/>
        <end position="20"/>
    </location>
</feature>
<evidence type="ECO:0000256" key="21">
    <source>
        <dbReference type="SAM" id="MobiDB-lite"/>
    </source>
</evidence>
<dbReference type="InterPro" id="IPR003915">
    <property type="entry name" value="PKD_2"/>
</dbReference>
<keyword evidence="6" id="KW-1003">Cell membrane</keyword>
<feature type="region of interest" description="Disordered" evidence="21">
    <location>
        <begin position="695"/>
        <end position="744"/>
    </location>
</feature>
<dbReference type="Pfam" id="PF20519">
    <property type="entry name" value="Polycystin_dom"/>
    <property type="match status" value="1"/>
</dbReference>
<keyword evidence="18" id="KW-0968">Cytoplasmic vesicle</keyword>
<dbReference type="Gene3D" id="1.20.5.340">
    <property type="match status" value="1"/>
</dbReference>
<dbReference type="GO" id="GO:0031410">
    <property type="term" value="C:cytoplasmic vesicle"/>
    <property type="evidence" value="ECO:0007669"/>
    <property type="project" value="UniProtKB-SubCell"/>
</dbReference>
<keyword evidence="9 19" id="KW-0106">Calcium</keyword>
<feature type="domain" description="EF-hand" evidence="23">
    <location>
        <begin position="633"/>
        <end position="668"/>
    </location>
</feature>
<keyword evidence="7 19" id="KW-0107">Calcium channel</keyword>
<evidence type="ECO:0000256" key="7">
    <source>
        <dbReference type="ARBA" id="ARBA00022673"/>
    </source>
</evidence>
<dbReference type="KEGG" id="bbel:109478314"/>
<gene>
    <name evidence="25" type="primary">LOC109478314</name>
</gene>
<sequence>MVDRREDRRTSLAAREEMELGQRPGSAARSGAWDNRGYDGSRPTSPARLDASAYARDSYGSPAAIPSEMESEMYVHGGTVRAVQPAGPEQQTGCWNKFKRFIRGMWATRQTEEFHGDKEQYVKTTLRELFTYIIFIVILCILTFGMMGSTMFYFTKVMEDLFLDSSLCCGSGSNSYRGMTSMADWWKFSRGPLLDGLYWNKWYNQNNATGSYIYYENKMLGVPRIRQIKVKNDSCAVHEDFKNEILECYDSYSEAVEEKEPFGLGLRGDNTTATWDAWFYKTSDEIDGSGHRGKLTSYAGNGYVQDLNLTRPASEEKVIELFNNLWTDRGTRVVFIDFTVYNANINLFCVIRLIAEFPPTGGLIPSFNFRTVKLLRYVTNYDFFIMACEGLYVLFIIYYIIEEALEIKRHRLGYFKSFSNILDVTVILLSLAAIAFNVYRTLKVEELLDQLLESPESYADFEFLAWAQGIYNDMVAITVFFAWIKVFKYISFNKTMTQLSSTLARCAKDIAGFLVMFFIIFFAYAQLGYLVFGTQVKDFSTFPDAIFTLFRIILGDFDFNALEEANRVLGPMFFITYILLVFFVLLNMFLAIINDTYSEVKEEIAQQKSEFEIGDYFKKGYNKMLSKLQFKRDKIVDIQKALAAADVNKDKQVDFEEWRQDLKARGHADAEIEAVFAKYDTDGDRILDAEEQRKMQEDLEGQKQELSEEIEDVEKARENAAAHSKSRASFHDMTSGDEDDDRPVHGVSFEEFTVLSRRVDRMEHSIGSIVSKIDAVLVKLEAMERAKLKRRETMGKLLDSITEDERAGRTEDDLKREQMERLVREELERWDSEASISNASGRGNSPASGGRPRSRGSRPPSADHGPSGSNA</sequence>
<keyword evidence="8 22" id="KW-0812">Transmembrane</keyword>
<keyword evidence="16" id="KW-0966">Cell projection</keyword>
<dbReference type="SUPFAM" id="SSF47473">
    <property type="entry name" value="EF-hand"/>
    <property type="match status" value="1"/>
</dbReference>